<dbReference type="SUPFAM" id="SSF57095">
    <property type="entry name" value="Scorpion toxin-like"/>
    <property type="match status" value="1"/>
</dbReference>
<accession>A0A9P5X303</accession>
<dbReference type="InterPro" id="IPR036574">
    <property type="entry name" value="Scorpion_toxin-like_sf"/>
</dbReference>
<protein>
    <submittedName>
        <fullName evidence="3">Uncharacterized protein</fullName>
    </submittedName>
</protein>
<gene>
    <name evidence="3" type="ORF">P691DRAFT_764085</name>
</gene>
<name>A0A9P5X303_9AGAR</name>
<dbReference type="AlphaFoldDB" id="A0A9P5X303"/>
<proteinExistence type="inferred from homology"/>
<feature type="signal peptide" evidence="2">
    <location>
        <begin position="1"/>
        <end position="20"/>
    </location>
</feature>
<evidence type="ECO:0000313" key="4">
    <source>
        <dbReference type="Proteomes" id="UP000807342"/>
    </source>
</evidence>
<evidence type="ECO:0000256" key="2">
    <source>
        <dbReference type="SAM" id="SignalP"/>
    </source>
</evidence>
<evidence type="ECO:0000256" key="1">
    <source>
        <dbReference type="ARBA" id="ARBA00007085"/>
    </source>
</evidence>
<organism evidence="3 4">
    <name type="scientific">Macrolepiota fuliginosa MF-IS2</name>
    <dbReference type="NCBI Taxonomy" id="1400762"/>
    <lineage>
        <taxon>Eukaryota</taxon>
        <taxon>Fungi</taxon>
        <taxon>Dikarya</taxon>
        <taxon>Basidiomycota</taxon>
        <taxon>Agaricomycotina</taxon>
        <taxon>Agaricomycetes</taxon>
        <taxon>Agaricomycetidae</taxon>
        <taxon>Agaricales</taxon>
        <taxon>Agaricineae</taxon>
        <taxon>Agaricaceae</taxon>
        <taxon>Macrolepiota</taxon>
    </lineage>
</organism>
<keyword evidence="4" id="KW-1185">Reference proteome</keyword>
<reference evidence="3" key="1">
    <citation type="submission" date="2020-11" db="EMBL/GenBank/DDBJ databases">
        <authorList>
            <consortium name="DOE Joint Genome Institute"/>
            <person name="Ahrendt S."/>
            <person name="Riley R."/>
            <person name="Andreopoulos W."/>
            <person name="Labutti K."/>
            <person name="Pangilinan J."/>
            <person name="Ruiz-Duenas F.J."/>
            <person name="Barrasa J.M."/>
            <person name="Sanchez-Garcia M."/>
            <person name="Camarero S."/>
            <person name="Miyauchi S."/>
            <person name="Serrano A."/>
            <person name="Linde D."/>
            <person name="Babiker R."/>
            <person name="Drula E."/>
            <person name="Ayuso-Fernandez I."/>
            <person name="Pacheco R."/>
            <person name="Padilla G."/>
            <person name="Ferreira P."/>
            <person name="Barriuso J."/>
            <person name="Kellner H."/>
            <person name="Castanera R."/>
            <person name="Alfaro M."/>
            <person name="Ramirez L."/>
            <person name="Pisabarro A.G."/>
            <person name="Kuo A."/>
            <person name="Tritt A."/>
            <person name="Lipzen A."/>
            <person name="He G."/>
            <person name="Yan M."/>
            <person name="Ng V."/>
            <person name="Cullen D."/>
            <person name="Martin F."/>
            <person name="Rosso M.-N."/>
            <person name="Henrissat B."/>
            <person name="Hibbett D."/>
            <person name="Martinez A.T."/>
            <person name="Grigoriev I.V."/>
        </authorList>
    </citation>
    <scope>NUCLEOTIDE SEQUENCE</scope>
    <source>
        <strain evidence="3">MF-IS2</strain>
    </source>
</reference>
<keyword evidence="2" id="KW-0732">Signal</keyword>
<dbReference type="EMBL" id="MU151449">
    <property type="protein sequence ID" value="KAF9443659.1"/>
    <property type="molecule type" value="Genomic_DNA"/>
</dbReference>
<dbReference type="Gene3D" id="3.30.30.10">
    <property type="entry name" value="Knottin, scorpion toxin-like"/>
    <property type="match status" value="1"/>
</dbReference>
<evidence type="ECO:0000313" key="3">
    <source>
        <dbReference type="EMBL" id="KAF9443659.1"/>
    </source>
</evidence>
<comment type="similarity">
    <text evidence="1">Belongs to the invertebrate defensin family.</text>
</comment>
<comment type="caution">
    <text evidence="3">The sequence shown here is derived from an EMBL/GenBank/DDBJ whole genome shotgun (WGS) entry which is preliminary data.</text>
</comment>
<dbReference type="Proteomes" id="UP000807342">
    <property type="component" value="Unassembled WGS sequence"/>
</dbReference>
<dbReference type="OrthoDB" id="2256346at2759"/>
<sequence length="79" mass="8298">MKSTQFFFALVALFATAVIASPAPSPATETTCQFGSIFGAGDALCSAHCIAEGDIHGGHCDSSLHLQLRDVPKGDQFWV</sequence>
<feature type="chain" id="PRO_5040485944" evidence="2">
    <location>
        <begin position="21"/>
        <end position="79"/>
    </location>
</feature>